<reference evidence="3" key="2">
    <citation type="journal article" date="2017" name="Nat. Plants">
        <title>The Aegilops tauschii genome reveals multiple impacts of transposons.</title>
        <authorList>
            <person name="Zhao G."/>
            <person name="Zou C."/>
            <person name="Li K."/>
            <person name="Wang K."/>
            <person name="Li T."/>
            <person name="Gao L."/>
            <person name="Zhang X."/>
            <person name="Wang H."/>
            <person name="Yang Z."/>
            <person name="Liu X."/>
            <person name="Jiang W."/>
            <person name="Mao L."/>
            <person name="Kong X."/>
            <person name="Jiao Y."/>
            <person name="Jia J."/>
        </authorList>
    </citation>
    <scope>NUCLEOTIDE SEQUENCE [LARGE SCALE GENOMIC DNA]</scope>
    <source>
        <strain evidence="3">cv. AL8/78</strain>
    </source>
</reference>
<protein>
    <submittedName>
        <fullName evidence="2">Uncharacterized protein</fullName>
    </submittedName>
</protein>
<dbReference type="Gramene" id="AET7Gv21266100.17">
    <property type="protein sequence ID" value="AET7Gv21266100.17"/>
    <property type="gene ID" value="AET7Gv21266100"/>
</dbReference>
<dbReference type="AlphaFoldDB" id="A0A453T6R7"/>
<name>A0A453T6R7_AEGTS</name>
<reference evidence="2" key="5">
    <citation type="journal article" date="2021" name="G3 (Bethesda)">
        <title>Aegilops tauschii genome assembly Aet v5.0 features greater sequence contiguity and improved annotation.</title>
        <authorList>
            <person name="Wang L."/>
            <person name="Zhu T."/>
            <person name="Rodriguez J.C."/>
            <person name="Deal K.R."/>
            <person name="Dubcovsky J."/>
            <person name="McGuire P.E."/>
            <person name="Lux T."/>
            <person name="Spannagl M."/>
            <person name="Mayer K.F.X."/>
            <person name="Baldrich P."/>
            <person name="Meyers B.C."/>
            <person name="Huo N."/>
            <person name="Gu Y.Q."/>
            <person name="Zhou H."/>
            <person name="Devos K.M."/>
            <person name="Bennetzen J.L."/>
            <person name="Unver T."/>
            <person name="Budak H."/>
            <person name="Gulick P.J."/>
            <person name="Galiba G."/>
            <person name="Kalapos B."/>
            <person name="Nelson D.R."/>
            <person name="Li P."/>
            <person name="You F.M."/>
            <person name="Luo M.C."/>
            <person name="Dvorak J."/>
        </authorList>
    </citation>
    <scope>NUCLEOTIDE SEQUENCE [LARGE SCALE GENOMIC DNA]</scope>
    <source>
        <strain evidence="2">cv. AL8/78</strain>
    </source>
</reference>
<accession>A0A453T6R7</accession>
<reference evidence="2" key="3">
    <citation type="journal article" date="2017" name="Nature">
        <title>Genome sequence of the progenitor of the wheat D genome Aegilops tauschii.</title>
        <authorList>
            <person name="Luo M.C."/>
            <person name="Gu Y.Q."/>
            <person name="Puiu D."/>
            <person name="Wang H."/>
            <person name="Twardziok S.O."/>
            <person name="Deal K.R."/>
            <person name="Huo N."/>
            <person name="Zhu T."/>
            <person name="Wang L."/>
            <person name="Wang Y."/>
            <person name="McGuire P.E."/>
            <person name="Liu S."/>
            <person name="Long H."/>
            <person name="Ramasamy R.K."/>
            <person name="Rodriguez J.C."/>
            <person name="Van S.L."/>
            <person name="Yuan L."/>
            <person name="Wang Z."/>
            <person name="Xia Z."/>
            <person name="Xiao L."/>
            <person name="Anderson O.D."/>
            <person name="Ouyang S."/>
            <person name="Liang Y."/>
            <person name="Zimin A.V."/>
            <person name="Pertea G."/>
            <person name="Qi P."/>
            <person name="Bennetzen J.L."/>
            <person name="Dai X."/>
            <person name="Dawson M.W."/>
            <person name="Muller H.G."/>
            <person name="Kugler K."/>
            <person name="Rivarola-Duarte L."/>
            <person name="Spannagl M."/>
            <person name="Mayer K.F.X."/>
            <person name="Lu F.H."/>
            <person name="Bevan M.W."/>
            <person name="Leroy P."/>
            <person name="Li P."/>
            <person name="You F.M."/>
            <person name="Sun Q."/>
            <person name="Liu Z."/>
            <person name="Lyons E."/>
            <person name="Wicker T."/>
            <person name="Salzberg S.L."/>
            <person name="Devos K.M."/>
            <person name="Dvorak J."/>
        </authorList>
    </citation>
    <scope>NUCLEOTIDE SEQUENCE [LARGE SCALE GENOMIC DNA]</scope>
    <source>
        <strain evidence="2">cv. AL8/78</strain>
    </source>
</reference>
<keyword evidence="3" id="KW-1185">Reference proteome</keyword>
<dbReference type="EnsemblPlants" id="AET7Gv21266100.17">
    <property type="protein sequence ID" value="AET7Gv21266100.17"/>
    <property type="gene ID" value="AET7Gv21266100"/>
</dbReference>
<reference evidence="3" key="1">
    <citation type="journal article" date="2014" name="Science">
        <title>Ancient hybridizations among the ancestral genomes of bread wheat.</title>
        <authorList>
            <consortium name="International Wheat Genome Sequencing Consortium,"/>
            <person name="Marcussen T."/>
            <person name="Sandve S.R."/>
            <person name="Heier L."/>
            <person name="Spannagl M."/>
            <person name="Pfeifer M."/>
            <person name="Jakobsen K.S."/>
            <person name="Wulff B.B."/>
            <person name="Steuernagel B."/>
            <person name="Mayer K.F."/>
            <person name="Olsen O.A."/>
        </authorList>
    </citation>
    <scope>NUCLEOTIDE SEQUENCE [LARGE SCALE GENOMIC DNA]</scope>
    <source>
        <strain evidence="3">cv. AL8/78</strain>
    </source>
</reference>
<sequence>IEEEEGLNDHNVVLKCAEIQTAISEGETCPHTHRWFGSPAVAGSSRSAAGVDRSDGGWVGRSRPFRRGLWPSERAGTGR</sequence>
<reference evidence="2" key="4">
    <citation type="submission" date="2019-03" db="UniProtKB">
        <authorList>
            <consortium name="EnsemblPlants"/>
        </authorList>
    </citation>
    <scope>IDENTIFICATION</scope>
</reference>
<evidence type="ECO:0000256" key="1">
    <source>
        <dbReference type="SAM" id="MobiDB-lite"/>
    </source>
</evidence>
<dbReference type="Proteomes" id="UP000015105">
    <property type="component" value="Chromosome 7D"/>
</dbReference>
<evidence type="ECO:0000313" key="2">
    <source>
        <dbReference type="EnsemblPlants" id="AET7Gv21266100.17"/>
    </source>
</evidence>
<proteinExistence type="predicted"/>
<organism evidence="2 3">
    <name type="scientific">Aegilops tauschii subsp. strangulata</name>
    <name type="common">Goatgrass</name>
    <dbReference type="NCBI Taxonomy" id="200361"/>
    <lineage>
        <taxon>Eukaryota</taxon>
        <taxon>Viridiplantae</taxon>
        <taxon>Streptophyta</taxon>
        <taxon>Embryophyta</taxon>
        <taxon>Tracheophyta</taxon>
        <taxon>Spermatophyta</taxon>
        <taxon>Magnoliopsida</taxon>
        <taxon>Liliopsida</taxon>
        <taxon>Poales</taxon>
        <taxon>Poaceae</taxon>
        <taxon>BOP clade</taxon>
        <taxon>Pooideae</taxon>
        <taxon>Triticodae</taxon>
        <taxon>Triticeae</taxon>
        <taxon>Triticinae</taxon>
        <taxon>Aegilops</taxon>
    </lineage>
</organism>
<evidence type="ECO:0000313" key="3">
    <source>
        <dbReference type="Proteomes" id="UP000015105"/>
    </source>
</evidence>
<feature type="region of interest" description="Disordered" evidence="1">
    <location>
        <begin position="40"/>
        <end position="79"/>
    </location>
</feature>
<feature type="compositionally biased region" description="Low complexity" evidence="1">
    <location>
        <begin position="40"/>
        <end position="51"/>
    </location>
</feature>